<name>A0A7J7BWA5_TRIWF</name>
<dbReference type="Proteomes" id="UP000593562">
    <property type="component" value="Unassembled WGS sequence"/>
</dbReference>
<keyword evidence="8" id="KW-1185">Reference proteome</keyword>
<dbReference type="InParanoid" id="A0A7J7BWA5"/>
<evidence type="ECO:0000256" key="6">
    <source>
        <dbReference type="SAM" id="Phobius"/>
    </source>
</evidence>
<evidence type="ECO:0000256" key="3">
    <source>
        <dbReference type="ARBA" id="ARBA00022989"/>
    </source>
</evidence>
<feature type="transmembrane region" description="Helical" evidence="6">
    <location>
        <begin position="61"/>
        <end position="82"/>
    </location>
</feature>
<dbReference type="SUPFAM" id="SSF103481">
    <property type="entry name" value="Multidrug resistance efflux transporter EmrE"/>
    <property type="match status" value="1"/>
</dbReference>
<feature type="transmembrane region" description="Helical" evidence="6">
    <location>
        <begin position="12"/>
        <end position="29"/>
    </location>
</feature>
<comment type="subcellular location">
    <subcellularLocation>
        <location evidence="1">Membrane</location>
        <topology evidence="1">Multi-pass membrane protein</topology>
    </subcellularLocation>
</comment>
<feature type="compositionally biased region" description="Basic and acidic residues" evidence="5">
    <location>
        <begin position="119"/>
        <end position="128"/>
    </location>
</feature>
<dbReference type="InterPro" id="IPR030184">
    <property type="entry name" value="WAT1-related"/>
</dbReference>
<gene>
    <name evidence="7" type="ORF">HS088_TW23G00639</name>
</gene>
<keyword evidence="4 6" id="KW-0472">Membrane</keyword>
<dbReference type="GO" id="GO:0016020">
    <property type="term" value="C:membrane"/>
    <property type="evidence" value="ECO:0007669"/>
    <property type="project" value="InterPro"/>
</dbReference>
<dbReference type="EMBL" id="JAAARO010000023">
    <property type="protein sequence ID" value="KAF5725907.1"/>
    <property type="molecule type" value="Genomic_DNA"/>
</dbReference>
<comment type="caution">
    <text evidence="7">The sequence shown here is derived from an EMBL/GenBank/DDBJ whole genome shotgun (WGS) entry which is preliminary data.</text>
</comment>
<dbReference type="AlphaFoldDB" id="A0A7J7BWA5"/>
<dbReference type="GO" id="GO:0022857">
    <property type="term" value="F:transmembrane transporter activity"/>
    <property type="evidence" value="ECO:0007669"/>
    <property type="project" value="InterPro"/>
</dbReference>
<protein>
    <submittedName>
        <fullName evidence="7">Putative Nodulin MtN21 /EamA-like transporter family protein</fullName>
    </submittedName>
</protein>
<sequence length="145" mass="15881">MVDRLSTALCKQFLLGIASVVSVLGQSWCISQRSPLFSATFTPLSTVIVAIMAAIFLHEQIYIGSLVGAIAVITGLYVVLWGRAEDIKVIKQEEADPEIQNDQRSTRQDPSCEPSQRNAVKDLKEPLTSDRSVVSNKGKGNMNEM</sequence>
<evidence type="ECO:0000256" key="2">
    <source>
        <dbReference type="ARBA" id="ARBA00022692"/>
    </source>
</evidence>
<dbReference type="InterPro" id="IPR037185">
    <property type="entry name" value="EmrE-like"/>
</dbReference>
<proteinExistence type="predicted"/>
<reference evidence="7 8" key="1">
    <citation type="journal article" date="2020" name="Nat. Commun.">
        <title>Genome of Tripterygium wilfordii and identification of cytochrome P450 involved in triptolide biosynthesis.</title>
        <authorList>
            <person name="Tu L."/>
            <person name="Su P."/>
            <person name="Zhang Z."/>
            <person name="Gao L."/>
            <person name="Wang J."/>
            <person name="Hu T."/>
            <person name="Zhou J."/>
            <person name="Zhang Y."/>
            <person name="Zhao Y."/>
            <person name="Liu Y."/>
            <person name="Song Y."/>
            <person name="Tong Y."/>
            <person name="Lu Y."/>
            <person name="Yang J."/>
            <person name="Xu C."/>
            <person name="Jia M."/>
            <person name="Peters R.J."/>
            <person name="Huang L."/>
            <person name="Gao W."/>
        </authorList>
    </citation>
    <scope>NUCLEOTIDE SEQUENCE [LARGE SCALE GENOMIC DNA]</scope>
    <source>
        <strain evidence="8">cv. XIE 37</strain>
        <tissue evidence="7">Leaf</tissue>
    </source>
</reference>
<feature type="transmembrane region" description="Helical" evidence="6">
    <location>
        <begin position="36"/>
        <end position="55"/>
    </location>
</feature>
<evidence type="ECO:0000256" key="5">
    <source>
        <dbReference type="SAM" id="MobiDB-lite"/>
    </source>
</evidence>
<feature type="region of interest" description="Disordered" evidence="5">
    <location>
        <begin position="93"/>
        <end position="145"/>
    </location>
</feature>
<keyword evidence="3 6" id="KW-1133">Transmembrane helix</keyword>
<evidence type="ECO:0000313" key="8">
    <source>
        <dbReference type="Proteomes" id="UP000593562"/>
    </source>
</evidence>
<evidence type="ECO:0000313" key="7">
    <source>
        <dbReference type="EMBL" id="KAF5725907.1"/>
    </source>
</evidence>
<evidence type="ECO:0000256" key="1">
    <source>
        <dbReference type="ARBA" id="ARBA00004141"/>
    </source>
</evidence>
<accession>A0A7J7BWA5</accession>
<keyword evidence="2 6" id="KW-0812">Transmembrane</keyword>
<evidence type="ECO:0000256" key="4">
    <source>
        <dbReference type="ARBA" id="ARBA00023136"/>
    </source>
</evidence>
<dbReference type="PANTHER" id="PTHR31218">
    <property type="entry name" value="WAT1-RELATED PROTEIN"/>
    <property type="match status" value="1"/>
</dbReference>
<organism evidence="7 8">
    <name type="scientific">Tripterygium wilfordii</name>
    <name type="common">Thunder God vine</name>
    <dbReference type="NCBI Taxonomy" id="458696"/>
    <lineage>
        <taxon>Eukaryota</taxon>
        <taxon>Viridiplantae</taxon>
        <taxon>Streptophyta</taxon>
        <taxon>Embryophyta</taxon>
        <taxon>Tracheophyta</taxon>
        <taxon>Spermatophyta</taxon>
        <taxon>Magnoliopsida</taxon>
        <taxon>eudicotyledons</taxon>
        <taxon>Gunneridae</taxon>
        <taxon>Pentapetalae</taxon>
        <taxon>rosids</taxon>
        <taxon>fabids</taxon>
        <taxon>Celastrales</taxon>
        <taxon>Celastraceae</taxon>
        <taxon>Tripterygium</taxon>
    </lineage>
</organism>